<dbReference type="OrthoDB" id="276748at2759"/>
<gene>
    <name evidence="1" type="ORF">BSAL_17935</name>
</gene>
<protein>
    <submittedName>
        <fullName evidence="1">Uncharacterized protein</fullName>
    </submittedName>
</protein>
<evidence type="ECO:0000313" key="1">
    <source>
        <dbReference type="EMBL" id="CUI14858.1"/>
    </source>
</evidence>
<keyword evidence="2" id="KW-1185">Reference proteome</keyword>
<organism evidence="1 2">
    <name type="scientific">Bodo saltans</name>
    <name type="common">Flagellated protozoan</name>
    <dbReference type="NCBI Taxonomy" id="75058"/>
    <lineage>
        <taxon>Eukaryota</taxon>
        <taxon>Discoba</taxon>
        <taxon>Euglenozoa</taxon>
        <taxon>Kinetoplastea</taxon>
        <taxon>Metakinetoplastina</taxon>
        <taxon>Eubodonida</taxon>
        <taxon>Bodonidae</taxon>
        <taxon>Bodo</taxon>
    </lineage>
</organism>
<dbReference type="OMA" id="FAYVEDY"/>
<evidence type="ECO:0000313" key="2">
    <source>
        <dbReference type="Proteomes" id="UP000051952"/>
    </source>
</evidence>
<dbReference type="AlphaFoldDB" id="A0A0S4KGX3"/>
<accession>A0A0S4KGX3</accession>
<proteinExistence type="predicted"/>
<sequence length="1107" mass="123666">MRRHSTVAAQATRASMQRRYFFFSPAKDHLAEQRLSDESKGVSPSTSSVPDVPSGIIAWLRFRNDPVLHTQLSGEISQRSPFAEAEDYCGTNLVHPSNKAQLQDGIQMWTEYYEKKYVATLRHSRRTASNFIGTLSAPEVFQDEADRPATTWQQDVLCVELALLAKRTLNEKVANLEQFELALRRSDAEAFLKFHNHFATQTQTLIPVPPLSVWVYEGDRRKQWAETYKTLEREAVAFFTEKLKPAVLTQKWETISSSVGDVLREVAAVQIARHERQIKDGIRKPWQDMTPQEKENVAAAEVATEARSIVDGEFDSEDALDKSEAWMIEQSKIQDILKAPLKGCNFSAEDLWRHSVRFEGFCTEHAYTDPAAQRVAAASRARLYDEGATVPQVIEALIQSLEKSVIDLKACTLIPQTNEIWCRLHWHKFASGTTMVQHTVTARRALQYHHADAARSVAATAAFYFHTKPLSSSLDYSTPFKHRRSVVGHASKYGVSTMHATQRPPLTACANLARAEDVIKAVVSTVARPFGSLRRLNQRQERARLTKGRLVPITSALVSSLDDAAVAEDQWTLGSARNISIEWEHQSVREFQSNPGATPAERVARETALRTQGVLQVSLMRKRTAAERAAAAQKLAADQEHHLSELQKMKEAMPIVKEVEASALRTFQRLSKTTTTSASSFDALWKEGAAAESAGVTDTDYKDAAGDDWTFVASLDDAYPLPSDATLQNVVIPYLLPDGSELRGGTYCLRVRAINLRENPNQDPCLTSEVLTAPFQAVDALPALAQKYFKVKNIAEELKSFDGAHLVPFCQLLREEGGLSLPTKFEFEVGQNVGVKNQIFWDDFVTRLRSASFLFVPTRDRYTSVQRGVEERVRAHWQLYNPSATTEEWCAVRSREMEHAFTTEKDWWIPDEMITSSSTLGDLDVGLRDFVLRYSNDVCNVLEGSAQGNDVSATVTGTGVLSNLTIDAHSVKRKNLGVKDVLTQITATVQAAHDRLNTLAAAKTGHLSKVSQALSIVCEHQSEYGGRHGRTYAYAFGKAVEQLEQDGKTLPGARLSEREVFDATVDRFASQTHPEQRRKTFQERYDSSGASIDDIDVNNVRNWGNTV</sequence>
<dbReference type="Proteomes" id="UP000051952">
    <property type="component" value="Unassembled WGS sequence"/>
</dbReference>
<dbReference type="VEuPathDB" id="TriTrypDB:BSAL_17935"/>
<reference evidence="2" key="1">
    <citation type="submission" date="2015-09" db="EMBL/GenBank/DDBJ databases">
        <authorList>
            <consortium name="Pathogen Informatics"/>
        </authorList>
    </citation>
    <scope>NUCLEOTIDE SEQUENCE [LARGE SCALE GENOMIC DNA]</scope>
    <source>
        <strain evidence="2">Lake Konstanz</strain>
    </source>
</reference>
<dbReference type="EMBL" id="CYKH01001680">
    <property type="protein sequence ID" value="CUI14858.1"/>
    <property type="molecule type" value="Genomic_DNA"/>
</dbReference>
<name>A0A0S4KGX3_BODSA</name>